<evidence type="ECO:0000256" key="11">
    <source>
        <dbReference type="ARBA" id="ARBA00022857"/>
    </source>
</evidence>
<dbReference type="SUPFAM" id="SSF56176">
    <property type="entry name" value="FAD-binding/transporter-associated domain-like"/>
    <property type="match status" value="1"/>
</dbReference>
<dbReference type="EC" id="1.3.1.98" evidence="5 19"/>
<dbReference type="Gene3D" id="3.30.43.10">
    <property type="entry name" value="Uridine Diphospho-n-acetylenolpyruvylglucosamine Reductase, domain 2"/>
    <property type="match status" value="1"/>
</dbReference>
<dbReference type="PROSITE" id="PS51387">
    <property type="entry name" value="FAD_PCMH"/>
    <property type="match status" value="1"/>
</dbReference>
<comment type="function">
    <text evidence="2 19">Cell wall formation.</text>
</comment>
<comment type="subcellular location">
    <subcellularLocation>
        <location evidence="3 19">Cytoplasm</location>
    </subcellularLocation>
</comment>
<keyword evidence="9 19" id="KW-0285">Flavoprotein</keyword>
<evidence type="ECO:0000256" key="13">
    <source>
        <dbReference type="ARBA" id="ARBA00022984"/>
    </source>
</evidence>
<dbReference type="RefSeq" id="WP_377302302.1">
    <property type="nucleotide sequence ID" value="NZ_CP180191.1"/>
</dbReference>
<evidence type="ECO:0000259" key="20">
    <source>
        <dbReference type="PROSITE" id="PS51387"/>
    </source>
</evidence>
<dbReference type="Pfam" id="PF02873">
    <property type="entry name" value="MurB_C"/>
    <property type="match status" value="1"/>
</dbReference>
<evidence type="ECO:0000256" key="4">
    <source>
        <dbReference type="ARBA" id="ARBA00004752"/>
    </source>
</evidence>
<evidence type="ECO:0000256" key="6">
    <source>
        <dbReference type="ARBA" id="ARBA00015188"/>
    </source>
</evidence>
<comment type="catalytic activity">
    <reaction evidence="18 19">
        <text>UDP-N-acetyl-alpha-D-muramate + NADP(+) = UDP-N-acetyl-3-O-(1-carboxyvinyl)-alpha-D-glucosamine + NADPH + H(+)</text>
        <dbReference type="Rhea" id="RHEA:12248"/>
        <dbReference type="ChEBI" id="CHEBI:15378"/>
        <dbReference type="ChEBI" id="CHEBI:57783"/>
        <dbReference type="ChEBI" id="CHEBI:58349"/>
        <dbReference type="ChEBI" id="CHEBI:68483"/>
        <dbReference type="ChEBI" id="CHEBI:70757"/>
        <dbReference type="EC" id="1.3.1.98"/>
    </reaction>
</comment>
<dbReference type="SUPFAM" id="SSF56194">
    <property type="entry name" value="Uridine diphospho-N-Acetylenolpyruvylglucosamine reductase, MurB, C-terminal domain"/>
    <property type="match status" value="1"/>
</dbReference>
<comment type="caution">
    <text evidence="21">The sequence shown here is derived from an EMBL/GenBank/DDBJ whole genome shotgun (WGS) entry which is preliminary data.</text>
</comment>
<dbReference type="EMBL" id="JBHRTI010000003">
    <property type="protein sequence ID" value="MFC3147360.1"/>
    <property type="molecule type" value="Genomic_DNA"/>
</dbReference>
<reference evidence="22" key="1">
    <citation type="journal article" date="2019" name="Int. J. Syst. Evol. Microbiol.">
        <title>The Global Catalogue of Microorganisms (GCM) 10K type strain sequencing project: providing services to taxonomists for standard genome sequencing and annotation.</title>
        <authorList>
            <consortium name="The Broad Institute Genomics Platform"/>
            <consortium name="The Broad Institute Genome Sequencing Center for Infectious Disease"/>
            <person name="Wu L."/>
            <person name="Ma J."/>
        </authorList>
    </citation>
    <scope>NUCLEOTIDE SEQUENCE [LARGE SCALE GENOMIC DNA]</scope>
    <source>
        <strain evidence="22">KCTC 52168</strain>
    </source>
</reference>
<keyword evidence="8 19" id="KW-0132">Cell division</keyword>
<keyword evidence="10 19" id="KW-0274">FAD</keyword>
<evidence type="ECO:0000256" key="18">
    <source>
        <dbReference type="ARBA" id="ARBA00048914"/>
    </source>
</evidence>
<dbReference type="NCBIfam" id="TIGR00179">
    <property type="entry name" value="murB"/>
    <property type="match status" value="1"/>
</dbReference>
<dbReference type="PANTHER" id="PTHR21071">
    <property type="entry name" value="UDP-N-ACETYLENOLPYRUVOYLGLUCOSAMINE REDUCTASE"/>
    <property type="match status" value="1"/>
</dbReference>
<feature type="domain" description="FAD-binding PCMH-type" evidence="20">
    <location>
        <begin position="19"/>
        <end position="191"/>
    </location>
</feature>
<dbReference type="InterPro" id="IPR011601">
    <property type="entry name" value="MurB_C"/>
</dbReference>
<evidence type="ECO:0000256" key="17">
    <source>
        <dbReference type="ARBA" id="ARBA00031026"/>
    </source>
</evidence>
<dbReference type="GO" id="GO:0008762">
    <property type="term" value="F:UDP-N-acetylmuramate dehydrogenase activity"/>
    <property type="evidence" value="ECO:0007669"/>
    <property type="project" value="UniProtKB-EC"/>
</dbReference>
<keyword evidence="15 19" id="KW-0131">Cell cycle</keyword>
<feature type="active site" description="Proton donor" evidence="19">
    <location>
        <position position="241"/>
    </location>
</feature>
<keyword evidence="13 19" id="KW-0573">Peptidoglycan synthesis</keyword>
<dbReference type="InterPro" id="IPR036318">
    <property type="entry name" value="FAD-bd_PCMH-like_sf"/>
</dbReference>
<evidence type="ECO:0000256" key="9">
    <source>
        <dbReference type="ARBA" id="ARBA00022630"/>
    </source>
</evidence>
<dbReference type="Proteomes" id="UP001595556">
    <property type="component" value="Unassembled WGS sequence"/>
</dbReference>
<comment type="similarity">
    <text evidence="19">Belongs to the MurB family.</text>
</comment>
<gene>
    <name evidence="19 21" type="primary">murB</name>
    <name evidence="21" type="ORF">ACFOEN_06875</name>
</gene>
<sequence>MPLPLDTDRDLQPLNSFGLPGRAAQFIRCDSVDSVQEAVRLPVFAQAARRLVLGGGSNLVITGDFAGCVLAPQIAGFARVGETADAWLVDVGAGEGWHATVARLLDEQLPGLENLALIPGSVGAAPIQNIGAYGLELTSRFHSLQAVEIETGALRRFSHADCAFGYRDSVFKRAAAGRFVIVSVTFALPKRWVPMVGYADVARGLAQRGVVDATPRDIFEVVVATRRAKLPDPAVLGNAGSFFKNPVVDASTWARLSGEHAEIVGYPQADGSVKLAAAWLIDRCGFKGQRRGAVGVHDRQALVLVNHGGARGGEVLALAQEIMGTVQRRFGVQLEPEPVVV</sequence>
<evidence type="ECO:0000256" key="5">
    <source>
        <dbReference type="ARBA" id="ARBA00012518"/>
    </source>
</evidence>
<evidence type="ECO:0000313" key="21">
    <source>
        <dbReference type="EMBL" id="MFC3147360.1"/>
    </source>
</evidence>
<dbReference type="InterPro" id="IPR006094">
    <property type="entry name" value="Oxid_FAD_bind_N"/>
</dbReference>
<accession>A0ABV7H0R0</accession>
<evidence type="ECO:0000256" key="12">
    <source>
        <dbReference type="ARBA" id="ARBA00022960"/>
    </source>
</evidence>
<dbReference type="Pfam" id="PF01565">
    <property type="entry name" value="FAD_binding_4"/>
    <property type="match status" value="1"/>
</dbReference>
<dbReference type="InterPro" id="IPR003170">
    <property type="entry name" value="MurB"/>
</dbReference>
<feature type="active site" evidence="19">
    <location>
        <position position="167"/>
    </location>
</feature>
<evidence type="ECO:0000256" key="16">
    <source>
        <dbReference type="ARBA" id="ARBA00023316"/>
    </source>
</evidence>
<keyword evidence="12 19" id="KW-0133">Cell shape</keyword>
<dbReference type="InterPro" id="IPR016167">
    <property type="entry name" value="FAD-bd_PCMH_sub1"/>
</dbReference>
<dbReference type="Gene3D" id="3.30.465.10">
    <property type="match status" value="1"/>
</dbReference>
<dbReference type="InterPro" id="IPR016166">
    <property type="entry name" value="FAD-bd_PCMH"/>
</dbReference>
<protein>
    <recommendedName>
        <fullName evidence="6 19">UDP-N-acetylenolpyruvoylglucosamine reductase</fullName>
        <ecNumber evidence="5 19">1.3.1.98</ecNumber>
    </recommendedName>
    <alternativeName>
        <fullName evidence="17 19">UDP-N-acetylmuramate dehydrogenase</fullName>
    </alternativeName>
</protein>
<dbReference type="InterPro" id="IPR036635">
    <property type="entry name" value="MurB_C_sf"/>
</dbReference>
<name>A0ABV7H0R0_9BURK</name>
<dbReference type="HAMAP" id="MF_00037">
    <property type="entry name" value="MurB"/>
    <property type="match status" value="1"/>
</dbReference>
<feature type="active site" evidence="19">
    <location>
        <position position="337"/>
    </location>
</feature>
<keyword evidence="14 19" id="KW-0560">Oxidoreductase</keyword>
<organism evidence="21 22">
    <name type="scientific">Piscinibacterium candidicorallinum</name>
    <dbReference type="NCBI Taxonomy" id="1793872"/>
    <lineage>
        <taxon>Bacteria</taxon>
        <taxon>Pseudomonadati</taxon>
        <taxon>Pseudomonadota</taxon>
        <taxon>Betaproteobacteria</taxon>
        <taxon>Burkholderiales</taxon>
        <taxon>Piscinibacterium</taxon>
    </lineage>
</organism>
<dbReference type="NCBIfam" id="NF010478">
    <property type="entry name" value="PRK13903.1"/>
    <property type="match status" value="1"/>
</dbReference>
<evidence type="ECO:0000256" key="7">
    <source>
        <dbReference type="ARBA" id="ARBA00022490"/>
    </source>
</evidence>
<comment type="pathway">
    <text evidence="4 19">Cell wall biogenesis; peptidoglycan biosynthesis.</text>
</comment>
<evidence type="ECO:0000256" key="19">
    <source>
        <dbReference type="HAMAP-Rule" id="MF_00037"/>
    </source>
</evidence>
<dbReference type="InterPro" id="IPR016169">
    <property type="entry name" value="FAD-bd_PCMH_sub2"/>
</dbReference>
<evidence type="ECO:0000256" key="3">
    <source>
        <dbReference type="ARBA" id="ARBA00004496"/>
    </source>
</evidence>
<evidence type="ECO:0000256" key="15">
    <source>
        <dbReference type="ARBA" id="ARBA00023306"/>
    </source>
</evidence>
<evidence type="ECO:0000256" key="10">
    <source>
        <dbReference type="ARBA" id="ARBA00022827"/>
    </source>
</evidence>
<evidence type="ECO:0000256" key="14">
    <source>
        <dbReference type="ARBA" id="ARBA00023002"/>
    </source>
</evidence>
<evidence type="ECO:0000256" key="2">
    <source>
        <dbReference type="ARBA" id="ARBA00003921"/>
    </source>
</evidence>
<dbReference type="PANTHER" id="PTHR21071:SF4">
    <property type="entry name" value="UDP-N-ACETYLENOLPYRUVOYLGLUCOSAMINE REDUCTASE"/>
    <property type="match status" value="1"/>
</dbReference>
<keyword evidence="11 19" id="KW-0521">NADP</keyword>
<keyword evidence="16 19" id="KW-0961">Cell wall biogenesis/degradation</keyword>
<keyword evidence="7 19" id="KW-0963">Cytoplasm</keyword>
<keyword evidence="22" id="KW-1185">Reference proteome</keyword>
<evidence type="ECO:0000256" key="8">
    <source>
        <dbReference type="ARBA" id="ARBA00022618"/>
    </source>
</evidence>
<dbReference type="NCBIfam" id="NF000755">
    <property type="entry name" value="PRK00046.1"/>
    <property type="match status" value="1"/>
</dbReference>
<dbReference type="Gene3D" id="3.90.78.10">
    <property type="entry name" value="UDP-N-acetylenolpyruvoylglucosamine reductase, C-terminal domain"/>
    <property type="match status" value="1"/>
</dbReference>
<comment type="cofactor">
    <cofactor evidence="1 19">
        <name>FAD</name>
        <dbReference type="ChEBI" id="CHEBI:57692"/>
    </cofactor>
</comment>
<evidence type="ECO:0000313" key="22">
    <source>
        <dbReference type="Proteomes" id="UP001595556"/>
    </source>
</evidence>
<evidence type="ECO:0000256" key="1">
    <source>
        <dbReference type="ARBA" id="ARBA00001974"/>
    </source>
</evidence>
<proteinExistence type="inferred from homology"/>